<proteinExistence type="predicted"/>
<feature type="transmembrane region" description="Helical" evidence="1">
    <location>
        <begin position="6"/>
        <end position="27"/>
    </location>
</feature>
<organism evidence="2 3">
    <name type="scientific">Corynebacterium massiliense DSM 45435</name>
    <dbReference type="NCBI Taxonomy" id="1121364"/>
    <lineage>
        <taxon>Bacteria</taxon>
        <taxon>Bacillati</taxon>
        <taxon>Actinomycetota</taxon>
        <taxon>Actinomycetes</taxon>
        <taxon>Mycobacteriales</taxon>
        <taxon>Corynebacteriaceae</taxon>
        <taxon>Corynebacterium</taxon>
    </lineage>
</organism>
<protein>
    <recommendedName>
        <fullName evidence="4">DUF4190 domain-containing protein</fullName>
    </recommendedName>
</protein>
<evidence type="ECO:0000256" key="1">
    <source>
        <dbReference type="SAM" id="Phobius"/>
    </source>
</evidence>
<evidence type="ECO:0008006" key="4">
    <source>
        <dbReference type="Google" id="ProtNLM"/>
    </source>
</evidence>
<gene>
    <name evidence="2" type="ORF">CMASS_08775</name>
</gene>
<name>A0ABY7U906_9CORY</name>
<sequence>MLMSLVNVTIGGLIVGAGLPLFFALGIRFLVPHENRSAQQVSGGQKILGYICFAIPIIAILAGILWLGSDRLYSILGIDLFGASGRA</sequence>
<keyword evidence="1" id="KW-1133">Transmembrane helix</keyword>
<dbReference type="RefSeq" id="WP_022863073.1">
    <property type="nucleotide sequence ID" value="NZ_ATVG01000006.1"/>
</dbReference>
<dbReference type="EMBL" id="CP063189">
    <property type="protein sequence ID" value="WCZ33169.1"/>
    <property type="molecule type" value="Genomic_DNA"/>
</dbReference>
<evidence type="ECO:0000313" key="2">
    <source>
        <dbReference type="EMBL" id="WCZ33169.1"/>
    </source>
</evidence>
<keyword evidence="3" id="KW-1185">Reference proteome</keyword>
<feature type="transmembrane region" description="Helical" evidence="1">
    <location>
        <begin position="47"/>
        <end position="67"/>
    </location>
</feature>
<reference evidence="2 3" key="1">
    <citation type="submission" date="2020-10" db="EMBL/GenBank/DDBJ databases">
        <title>Complete genome sequence of Corynebacterium massiliense DSM 45435, type strain of Corynebacterium massiliense.</title>
        <authorList>
            <person name="Busche T."/>
            <person name="Kalinowski J."/>
            <person name="Ruckert C."/>
        </authorList>
    </citation>
    <scope>NUCLEOTIDE SEQUENCE [LARGE SCALE GENOMIC DNA]</scope>
    <source>
        <strain evidence="2 3">DSM 45435</strain>
    </source>
</reference>
<accession>A0ABY7U906</accession>
<evidence type="ECO:0000313" key="3">
    <source>
        <dbReference type="Proteomes" id="UP001220064"/>
    </source>
</evidence>
<keyword evidence="1" id="KW-0812">Transmembrane</keyword>
<dbReference type="Proteomes" id="UP001220064">
    <property type="component" value="Chromosome"/>
</dbReference>
<keyword evidence="1" id="KW-0472">Membrane</keyword>